<feature type="domain" description="Smf/DprA SLOG" evidence="2">
    <location>
        <begin position="75"/>
        <end position="150"/>
    </location>
</feature>
<gene>
    <name evidence="3" type="ORF">AC1_2127</name>
</gene>
<dbReference type="EMBL" id="ABDV01000017">
    <property type="protein sequence ID" value="EDT23470.1"/>
    <property type="molecule type" value="Genomic_DNA"/>
</dbReference>
<name>A0AAV3BQ32_CLOPF</name>
<protein>
    <submittedName>
        <fullName evidence="3">DNA protecting protein DprA</fullName>
    </submittedName>
</protein>
<dbReference type="RefSeq" id="WP_003458463.1">
    <property type="nucleotide sequence ID" value="NZ_ABDV01000017.1"/>
</dbReference>
<evidence type="ECO:0000259" key="2">
    <source>
        <dbReference type="Pfam" id="PF02481"/>
    </source>
</evidence>
<accession>A0AAV3BQ32</accession>
<dbReference type="InterPro" id="IPR003488">
    <property type="entry name" value="DprA"/>
</dbReference>
<dbReference type="GO" id="GO:0009294">
    <property type="term" value="P:DNA-mediated transformation"/>
    <property type="evidence" value="ECO:0007669"/>
    <property type="project" value="InterPro"/>
</dbReference>
<dbReference type="Proteomes" id="UP000004342">
    <property type="component" value="Unassembled WGS sequence"/>
</dbReference>
<organism evidence="3 4">
    <name type="scientific">Clostridium perfringens B str. ATCC 3626</name>
    <dbReference type="NCBI Taxonomy" id="451754"/>
    <lineage>
        <taxon>Bacteria</taxon>
        <taxon>Bacillati</taxon>
        <taxon>Bacillota</taxon>
        <taxon>Clostridia</taxon>
        <taxon>Eubacteriales</taxon>
        <taxon>Clostridiaceae</taxon>
        <taxon>Clostridium</taxon>
    </lineage>
</organism>
<dbReference type="Pfam" id="PF02481">
    <property type="entry name" value="DNA_processg_A"/>
    <property type="match status" value="1"/>
</dbReference>
<dbReference type="InterPro" id="IPR057666">
    <property type="entry name" value="DrpA_SLOG"/>
</dbReference>
<evidence type="ECO:0000313" key="3">
    <source>
        <dbReference type="EMBL" id="EDT23470.1"/>
    </source>
</evidence>
<dbReference type="AlphaFoldDB" id="A0AAV3BQ32"/>
<dbReference type="PANTHER" id="PTHR43022:SF1">
    <property type="entry name" value="PROTEIN SMF"/>
    <property type="match status" value="1"/>
</dbReference>
<dbReference type="SUPFAM" id="SSF102405">
    <property type="entry name" value="MCP/YpsA-like"/>
    <property type="match status" value="1"/>
</dbReference>
<sequence length="152" mass="17029">MKEVDLNYKIWLGSLKISNNIKVELLNQLGNEENIYIHRKDIEETGIKCASKFKNDINIDLNSRVINDINKKDYKIVTYLDKDYPKRLKNIDEPPYILFYKGDLERAEDTNVAIVGSRKCDPYGKRCASLIASGLGKAGVGIVSGGAFGVVS</sequence>
<evidence type="ECO:0000256" key="1">
    <source>
        <dbReference type="ARBA" id="ARBA00006525"/>
    </source>
</evidence>
<comment type="caution">
    <text evidence="3">The sequence shown here is derived from an EMBL/GenBank/DDBJ whole genome shotgun (WGS) entry which is preliminary data.</text>
</comment>
<comment type="similarity">
    <text evidence="1">Belongs to the DprA/Smf family.</text>
</comment>
<dbReference type="Gene3D" id="3.40.50.450">
    <property type="match status" value="1"/>
</dbReference>
<dbReference type="PANTHER" id="PTHR43022">
    <property type="entry name" value="PROTEIN SMF"/>
    <property type="match status" value="1"/>
</dbReference>
<reference evidence="3 4" key="1">
    <citation type="submission" date="2007-07" db="EMBL/GenBank/DDBJ databases">
        <title>Annotation of Clostridium perfringens B str. ATCC 3626.</title>
        <authorList>
            <person name="Paulsen I."/>
            <person name="Sebastian Y."/>
        </authorList>
    </citation>
    <scope>NUCLEOTIDE SEQUENCE [LARGE SCALE GENOMIC DNA]</scope>
    <source>
        <strain evidence="4">B str. ATCC 3626</strain>
    </source>
</reference>
<proteinExistence type="inferred from homology"/>
<evidence type="ECO:0000313" key="4">
    <source>
        <dbReference type="Proteomes" id="UP000004342"/>
    </source>
</evidence>